<name>A0A7C3QTK9_9BACT</name>
<dbReference type="InterPro" id="IPR000160">
    <property type="entry name" value="GGDEF_dom"/>
</dbReference>
<evidence type="ECO:0000259" key="1">
    <source>
        <dbReference type="PROSITE" id="PS50887"/>
    </source>
</evidence>
<dbReference type="EMBL" id="DTMM01000082">
    <property type="protein sequence ID" value="HFT93115.1"/>
    <property type="molecule type" value="Genomic_DNA"/>
</dbReference>
<accession>A0A7C3QTK9</accession>
<organism evidence="2">
    <name type="scientific">Leptospirillum ferriphilum</name>
    <dbReference type="NCBI Taxonomy" id="178606"/>
    <lineage>
        <taxon>Bacteria</taxon>
        <taxon>Pseudomonadati</taxon>
        <taxon>Nitrospirota</taxon>
        <taxon>Nitrospiria</taxon>
        <taxon>Nitrospirales</taxon>
        <taxon>Nitrospiraceae</taxon>
        <taxon>Leptospirillum</taxon>
    </lineage>
</organism>
<comment type="caution">
    <text evidence="2">The sequence shown here is derived from an EMBL/GenBank/DDBJ whole genome shotgun (WGS) entry which is preliminary data.</text>
</comment>
<protein>
    <recommendedName>
        <fullName evidence="1">GGDEF domain-containing protein</fullName>
    </recommendedName>
</protein>
<feature type="domain" description="GGDEF" evidence="1">
    <location>
        <begin position="313"/>
        <end position="425"/>
    </location>
</feature>
<reference evidence="2" key="1">
    <citation type="journal article" date="2020" name="mSystems">
        <title>Genome- and Community-Level Interaction Insights into Carbon Utilization and Element Cycling Functions of Hydrothermarchaeota in Hydrothermal Sediment.</title>
        <authorList>
            <person name="Zhou Z."/>
            <person name="Liu Y."/>
            <person name="Xu W."/>
            <person name="Pan J."/>
            <person name="Luo Z.H."/>
            <person name="Li M."/>
        </authorList>
    </citation>
    <scope>NUCLEOTIDE SEQUENCE [LARGE SCALE GENOMIC DNA]</scope>
    <source>
        <strain evidence="2">SpSt-902</strain>
    </source>
</reference>
<dbReference type="AlphaFoldDB" id="A0A7C3QTK9"/>
<gene>
    <name evidence="2" type="ORF">ENX03_04060</name>
</gene>
<sequence>MRSLLLEMDQYLESRQIGMAISGPDGLILTANDRFLEKAGDIPLQTTPLYEILAMWQKGLPGGSADLLEEWLLPRTKRNERWGKMGPDIFRSGSPNTELMRIPLSLTRDFLLFMFQPGFSSPPVGLIDHFQLLKNNLSLILLDLLDHSVLIQGFRDPPPAGCESVILSSMPRFQSGSGFLRITPSTMEDSEVSPCISLGSIPVRENEIPGISRRGFFSQNSSPPGRLSLNFPLFGESSFYGWAIVPMPTQSHRGTLYRKTTEMAIRLSEALHANRQDLQFVPLFEKDRTHGFYSERGILQILQDLMTPEGTRESFALIGMSLGSPTGVGPLEEMLSRFCRRSDMLGKISPKEYVLVVMDAEKDRAEKAMTRLLGILRTRAKDDFRLNLGIGMTLFPEPQATPLRMLRTSLMRHIATVGENTFLSR</sequence>
<proteinExistence type="predicted"/>
<dbReference type="PROSITE" id="PS50887">
    <property type="entry name" value="GGDEF"/>
    <property type="match status" value="1"/>
</dbReference>
<evidence type="ECO:0000313" key="2">
    <source>
        <dbReference type="EMBL" id="HFT93115.1"/>
    </source>
</evidence>